<dbReference type="SMART" id="SM01323">
    <property type="entry name" value="YajC"/>
    <property type="match status" value="1"/>
</dbReference>
<dbReference type="STRING" id="1121416.SAMN02745220_02346"/>
<evidence type="ECO:0000313" key="14">
    <source>
        <dbReference type="Proteomes" id="UP000184603"/>
    </source>
</evidence>
<keyword evidence="7" id="KW-0653">Protein transport</keyword>
<dbReference type="InterPro" id="IPR003849">
    <property type="entry name" value="Preprotein_translocase_YajC"/>
</dbReference>
<name>A0A1M7Y7D6_9BACT</name>
<keyword evidence="6 12" id="KW-0812">Transmembrane</keyword>
<dbReference type="OrthoDB" id="9811406at2"/>
<gene>
    <name evidence="13" type="ORF">SAMN02745220_02346</name>
</gene>
<comment type="similarity">
    <text evidence="2">Belongs to the YajC family.</text>
</comment>
<sequence length="122" mass="12488">MNGIAFAAGPAGGTGAAGGFASFIPLILIFVVFYFLLIRPQQKQAKQHQKFLSELKKGSRVLTKGGIHAVITDIDGNVLSLEIAKDVVIKASRDAIAGAINKDGTSVAPAGKDGKAAPKTGG</sequence>
<evidence type="ECO:0000256" key="11">
    <source>
        <dbReference type="SAM" id="MobiDB-lite"/>
    </source>
</evidence>
<organism evidence="13 14">
    <name type="scientific">Desulfopila aestuarii DSM 18488</name>
    <dbReference type="NCBI Taxonomy" id="1121416"/>
    <lineage>
        <taxon>Bacteria</taxon>
        <taxon>Pseudomonadati</taxon>
        <taxon>Thermodesulfobacteriota</taxon>
        <taxon>Desulfobulbia</taxon>
        <taxon>Desulfobulbales</taxon>
        <taxon>Desulfocapsaceae</taxon>
        <taxon>Desulfopila</taxon>
    </lineage>
</organism>
<keyword evidence="5" id="KW-1003">Cell membrane</keyword>
<keyword evidence="10 12" id="KW-0472">Membrane</keyword>
<dbReference type="RefSeq" id="WP_073613641.1">
    <property type="nucleotide sequence ID" value="NZ_FRFE01000010.1"/>
</dbReference>
<dbReference type="GO" id="GO:0015031">
    <property type="term" value="P:protein transport"/>
    <property type="evidence" value="ECO:0007669"/>
    <property type="project" value="UniProtKB-KW"/>
</dbReference>
<dbReference type="PANTHER" id="PTHR33909">
    <property type="entry name" value="SEC TRANSLOCON ACCESSORY COMPLEX SUBUNIT YAJC"/>
    <property type="match status" value="1"/>
</dbReference>
<proteinExistence type="inferred from homology"/>
<dbReference type="PANTHER" id="PTHR33909:SF1">
    <property type="entry name" value="SEC TRANSLOCON ACCESSORY COMPLEX SUBUNIT YAJC"/>
    <property type="match status" value="1"/>
</dbReference>
<dbReference type="EMBL" id="FRFE01000010">
    <property type="protein sequence ID" value="SHO48524.1"/>
    <property type="molecule type" value="Genomic_DNA"/>
</dbReference>
<reference evidence="13 14" key="1">
    <citation type="submission" date="2016-12" db="EMBL/GenBank/DDBJ databases">
        <authorList>
            <person name="Song W.-J."/>
            <person name="Kurnit D.M."/>
        </authorList>
    </citation>
    <scope>NUCLEOTIDE SEQUENCE [LARGE SCALE GENOMIC DNA]</scope>
    <source>
        <strain evidence="13 14">DSM 18488</strain>
    </source>
</reference>
<evidence type="ECO:0000256" key="6">
    <source>
        <dbReference type="ARBA" id="ARBA00022692"/>
    </source>
</evidence>
<evidence type="ECO:0000256" key="9">
    <source>
        <dbReference type="ARBA" id="ARBA00023010"/>
    </source>
</evidence>
<evidence type="ECO:0000256" key="12">
    <source>
        <dbReference type="SAM" id="Phobius"/>
    </source>
</evidence>
<keyword evidence="8 12" id="KW-1133">Transmembrane helix</keyword>
<dbReference type="PRINTS" id="PR01853">
    <property type="entry name" value="YAJCTRNLCASE"/>
</dbReference>
<evidence type="ECO:0000256" key="4">
    <source>
        <dbReference type="ARBA" id="ARBA00022448"/>
    </source>
</evidence>
<evidence type="ECO:0000256" key="8">
    <source>
        <dbReference type="ARBA" id="ARBA00022989"/>
    </source>
</evidence>
<evidence type="ECO:0000313" key="13">
    <source>
        <dbReference type="EMBL" id="SHO48524.1"/>
    </source>
</evidence>
<keyword evidence="4" id="KW-0813">Transport</keyword>
<evidence type="ECO:0000256" key="3">
    <source>
        <dbReference type="ARBA" id="ARBA00014962"/>
    </source>
</evidence>
<keyword evidence="9" id="KW-0811">Translocation</keyword>
<evidence type="ECO:0000256" key="1">
    <source>
        <dbReference type="ARBA" id="ARBA00004162"/>
    </source>
</evidence>
<accession>A0A1M7Y7D6</accession>
<keyword evidence="14" id="KW-1185">Reference proteome</keyword>
<evidence type="ECO:0000256" key="7">
    <source>
        <dbReference type="ARBA" id="ARBA00022927"/>
    </source>
</evidence>
<dbReference type="Pfam" id="PF02699">
    <property type="entry name" value="YajC"/>
    <property type="match status" value="1"/>
</dbReference>
<dbReference type="AlphaFoldDB" id="A0A1M7Y7D6"/>
<dbReference type="GO" id="GO:0005886">
    <property type="term" value="C:plasma membrane"/>
    <property type="evidence" value="ECO:0007669"/>
    <property type="project" value="UniProtKB-SubCell"/>
</dbReference>
<comment type="subcellular location">
    <subcellularLocation>
        <location evidence="1">Cell membrane</location>
        <topology evidence="1">Single-pass membrane protein</topology>
    </subcellularLocation>
</comment>
<dbReference type="NCBIfam" id="TIGR00739">
    <property type="entry name" value="yajC"/>
    <property type="match status" value="1"/>
</dbReference>
<feature type="transmembrane region" description="Helical" evidence="12">
    <location>
        <begin position="20"/>
        <end position="38"/>
    </location>
</feature>
<evidence type="ECO:0000256" key="2">
    <source>
        <dbReference type="ARBA" id="ARBA00006742"/>
    </source>
</evidence>
<evidence type="ECO:0000256" key="10">
    <source>
        <dbReference type="ARBA" id="ARBA00023136"/>
    </source>
</evidence>
<evidence type="ECO:0000256" key="5">
    <source>
        <dbReference type="ARBA" id="ARBA00022475"/>
    </source>
</evidence>
<protein>
    <recommendedName>
        <fullName evidence="3">Sec translocon accessory complex subunit YajC</fullName>
    </recommendedName>
</protein>
<feature type="region of interest" description="Disordered" evidence="11">
    <location>
        <begin position="103"/>
        <end position="122"/>
    </location>
</feature>
<dbReference type="Proteomes" id="UP000184603">
    <property type="component" value="Unassembled WGS sequence"/>
</dbReference>